<protein>
    <submittedName>
        <fullName evidence="2">Uncharacterized protein</fullName>
    </submittedName>
</protein>
<proteinExistence type="predicted"/>
<dbReference type="OrthoDB" id="3060724at2759"/>
<name>A0A409VUA0_9AGAR</name>
<feature type="region of interest" description="Disordered" evidence="1">
    <location>
        <begin position="145"/>
        <end position="212"/>
    </location>
</feature>
<keyword evidence="3" id="KW-1185">Reference proteome</keyword>
<evidence type="ECO:0000313" key="3">
    <source>
        <dbReference type="Proteomes" id="UP000284706"/>
    </source>
</evidence>
<organism evidence="2 3">
    <name type="scientific">Gymnopilus dilepis</name>
    <dbReference type="NCBI Taxonomy" id="231916"/>
    <lineage>
        <taxon>Eukaryota</taxon>
        <taxon>Fungi</taxon>
        <taxon>Dikarya</taxon>
        <taxon>Basidiomycota</taxon>
        <taxon>Agaricomycotina</taxon>
        <taxon>Agaricomycetes</taxon>
        <taxon>Agaricomycetidae</taxon>
        <taxon>Agaricales</taxon>
        <taxon>Agaricineae</taxon>
        <taxon>Hymenogastraceae</taxon>
        <taxon>Gymnopilus</taxon>
    </lineage>
</organism>
<gene>
    <name evidence="2" type="ORF">CVT26_014199</name>
</gene>
<dbReference type="InParanoid" id="A0A409VUA0"/>
<dbReference type="Proteomes" id="UP000284706">
    <property type="component" value="Unassembled WGS sequence"/>
</dbReference>
<feature type="region of interest" description="Disordered" evidence="1">
    <location>
        <begin position="1"/>
        <end position="101"/>
    </location>
</feature>
<feature type="compositionally biased region" description="Basic residues" evidence="1">
    <location>
        <begin position="1"/>
        <end position="17"/>
    </location>
</feature>
<reference evidence="2 3" key="1">
    <citation type="journal article" date="2018" name="Evol. Lett.">
        <title>Horizontal gene cluster transfer increased hallucinogenic mushroom diversity.</title>
        <authorList>
            <person name="Reynolds H.T."/>
            <person name="Vijayakumar V."/>
            <person name="Gluck-Thaler E."/>
            <person name="Korotkin H.B."/>
            <person name="Matheny P.B."/>
            <person name="Slot J.C."/>
        </authorList>
    </citation>
    <scope>NUCLEOTIDE SEQUENCE [LARGE SCALE GENOMIC DNA]</scope>
    <source>
        <strain evidence="2 3">SRW20</strain>
    </source>
</reference>
<accession>A0A409VUA0</accession>
<feature type="compositionally biased region" description="Low complexity" evidence="1">
    <location>
        <begin position="181"/>
        <end position="206"/>
    </location>
</feature>
<feature type="compositionally biased region" description="Pro residues" evidence="1">
    <location>
        <begin position="20"/>
        <end position="34"/>
    </location>
</feature>
<dbReference type="EMBL" id="NHYE01005561">
    <property type="protein sequence ID" value="PPQ69819.1"/>
    <property type="molecule type" value="Genomic_DNA"/>
</dbReference>
<dbReference type="AlphaFoldDB" id="A0A409VUA0"/>
<evidence type="ECO:0000313" key="2">
    <source>
        <dbReference type="EMBL" id="PPQ69819.1"/>
    </source>
</evidence>
<evidence type="ECO:0000256" key="1">
    <source>
        <dbReference type="SAM" id="MobiDB-lite"/>
    </source>
</evidence>
<comment type="caution">
    <text evidence="2">The sequence shown here is derived from an EMBL/GenBank/DDBJ whole genome shotgun (WGS) entry which is preliminary data.</text>
</comment>
<sequence>MSHSNSHHPQPRGQRRARSPEPPPPLGPRTPSPDGPTLVTKSPHTNRTVKKGKVSDKLTQKPSARAPSHPPANAQFPATTSISTEPRTPPTERPDRASAAQAILEALTSQLEAALRTIETLTNTHPDLAHLDVDRTRQVLTKCHKLLEPKAPPREAITLTEAEREPKKPTTSSHNDKKTYAQATASTKTSHSSTQCPTTPRPRTSKPSPPRNVGFVRIIVDFKGNCAKRPRPVEIRDYLNQKFQVIDVKFAAAEFSAAGNLILTVTSSNARHLQAEPGFLHAIRQHVANILELDEDDFTAYPDKPWHRIVINRISLEDVRKAAEPNNPEEMLLRLWEELKTYNPPICQLFVGNTPPERSSRFLLRDLGDFLKKDTVSMCIAFEDIKLARRMVQDGAFIFGKHYKVSWYRSRSRSRR</sequence>
<feature type="compositionally biased region" description="Basic and acidic residues" evidence="1">
    <location>
        <begin position="161"/>
        <end position="179"/>
    </location>
</feature>